<keyword evidence="2" id="KW-0560">Oxidoreductase</keyword>
<proteinExistence type="predicted"/>
<dbReference type="Gene3D" id="3.50.50.60">
    <property type="entry name" value="FAD/NAD(P)-binding domain"/>
    <property type="match status" value="3"/>
</dbReference>
<reference evidence="2" key="1">
    <citation type="submission" date="2007-02" db="EMBL/GenBank/DDBJ databases">
        <title>Complete sequence of Pyrobaculum calidifontis JCM 11548.</title>
        <authorList>
            <consortium name="US DOE Joint Genome Institute"/>
            <person name="Copeland A."/>
            <person name="Lucas S."/>
            <person name="Lapidus A."/>
            <person name="Barry K."/>
            <person name="Glavina del Rio T."/>
            <person name="Dalin E."/>
            <person name="Tice H."/>
            <person name="Pitluck S."/>
            <person name="Chain P."/>
            <person name="Malfatti S."/>
            <person name="Shin M."/>
            <person name="Vergez L."/>
            <person name="Schmutz J."/>
            <person name="Larimer F."/>
            <person name="Land M."/>
            <person name="Hauser L."/>
            <person name="Kyrpides N."/>
            <person name="Mikhailova N."/>
            <person name="Cozen A.E."/>
            <person name="Fitz-Gibbon S.T."/>
            <person name="House C.H."/>
            <person name="Saltikov C."/>
            <person name="Lowe T.M."/>
            <person name="Richardson P."/>
        </authorList>
    </citation>
    <scope>NUCLEOTIDE SEQUENCE [LARGE SCALE GENOMIC DNA]</scope>
    <source>
        <strain evidence="2">JCM 11548</strain>
    </source>
</reference>
<dbReference type="eggNOG" id="arCOG01292">
    <property type="taxonomic scope" value="Archaea"/>
</dbReference>
<dbReference type="Proteomes" id="UP000001431">
    <property type="component" value="Chromosome"/>
</dbReference>
<dbReference type="STRING" id="410359.Pcal_1108"/>
<dbReference type="PANTHER" id="PTHR43100:SF1">
    <property type="entry name" value="GLUTAMATE SYNTHASE [NADPH] SMALL CHAIN"/>
    <property type="match status" value="1"/>
</dbReference>
<dbReference type="InterPro" id="IPR023753">
    <property type="entry name" value="FAD/NAD-binding_dom"/>
</dbReference>
<dbReference type="AlphaFoldDB" id="A3MV66"/>
<dbReference type="OrthoDB" id="27922at2157"/>
<dbReference type="HOGENOM" id="CLU_000422_3_3_2"/>
<dbReference type="NCBIfam" id="NF009409">
    <property type="entry name" value="PRK12770.1"/>
    <property type="match status" value="1"/>
</dbReference>
<keyword evidence="3" id="KW-1185">Reference proteome</keyword>
<protein>
    <submittedName>
        <fullName evidence="2">Sulfide dehydrogenase (Flavoprotein) subunit SudA</fullName>
        <ecNumber evidence="2">1.8.1.-</ecNumber>
    </submittedName>
</protein>
<dbReference type="GeneID" id="4910167"/>
<dbReference type="SUPFAM" id="SSF51971">
    <property type="entry name" value="Nucleotide-binding domain"/>
    <property type="match status" value="1"/>
</dbReference>
<gene>
    <name evidence="2" type="ordered locus">Pcal_1108</name>
</gene>
<evidence type="ECO:0000313" key="3">
    <source>
        <dbReference type="Proteomes" id="UP000001431"/>
    </source>
</evidence>
<dbReference type="Pfam" id="PF07992">
    <property type="entry name" value="Pyr_redox_2"/>
    <property type="match status" value="1"/>
</dbReference>
<dbReference type="PRINTS" id="PR00368">
    <property type="entry name" value="FADPNR"/>
</dbReference>
<dbReference type="EMBL" id="CP000561">
    <property type="protein sequence ID" value="ABO08533.1"/>
    <property type="molecule type" value="Genomic_DNA"/>
</dbReference>
<evidence type="ECO:0000259" key="1">
    <source>
        <dbReference type="Pfam" id="PF07992"/>
    </source>
</evidence>
<dbReference type="KEGG" id="pcl:Pcal_1108"/>
<feature type="domain" description="FAD/NAD(P)-binding" evidence="1">
    <location>
        <begin position="18"/>
        <end position="335"/>
    </location>
</feature>
<dbReference type="PRINTS" id="PR00411">
    <property type="entry name" value="PNDRDTASEI"/>
</dbReference>
<dbReference type="EC" id="1.8.1.-" evidence="2"/>
<organism evidence="2 3">
    <name type="scientific">Pyrobaculum calidifontis (strain DSM 21063 / JCM 11548 / VA1)</name>
    <dbReference type="NCBI Taxonomy" id="410359"/>
    <lineage>
        <taxon>Archaea</taxon>
        <taxon>Thermoproteota</taxon>
        <taxon>Thermoprotei</taxon>
        <taxon>Thermoproteales</taxon>
        <taxon>Thermoproteaceae</taxon>
        <taxon>Pyrobaculum</taxon>
    </lineage>
</organism>
<dbReference type="InterPro" id="IPR036188">
    <property type="entry name" value="FAD/NAD-bd_sf"/>
</dbReference>
<dbReference type="InterPro" id="IPR051394">
    <property type="entry name" value="Glutamate_Synthase"/>
</dbReference>
<dbReference type="RefSeq" id="WP_011849791.1">
    <property type="nucleotide sequence ID" value="NC_009073.1"/>
</dbReference>
<accession>A3MV66</accession>
<evidence type="ECO:0000313" key="2">
    <source>
        <dbReference type="EMBL" id="ABO08533.1"/>
    </source>
</evidence>
<sequence>MKFLLRCRPETKKPPTGKKVAIIGAGPAGLGAAGVLLCNGHEVHIYDALPEPGGLLIFGIPPFRVPREGVREGVRELAEAGAVFFTSTFVYCGEKPHEHEALLLVKQYISLEELVQKYDAVLITTGTWRSRSLNVPGEDLPGVYKALDYLFRIYAHQLGYLPKEKVYPTGRKVLVVGAGLTAVDAALEAKLQGAEKVVVAYRRTINEAPAGRKTIETELIAKGIEFRELINPVAFLGSGKLEKVRFIRMRLGAPDKSGRPRPEPVPGSEFEEEFDTVLIAAGEEPTPPGKCLGIEFNPDGTIKVDEKMQTTRRGVFAAGDVVTGPSLIGKALGSGMRAAAFIDEYLRSTSAR</sequence>
<name>A3MV66_PYRCJ</name>
<dbReference type="GO" id="GO:0016491">
    <property type="term" value="F:oxidoreductase activity"/>
    <property type="evidence" value="ECO:0007669"/>
    <property type="project" value="UniProtKB-KW"/>
</dbReference>
<dbReference type="PANTHER" id="PTHR43100">
    <property type="entry name" value="GLUTAMATE SYNTHASE [NADPH] SMALL CHAIN"/>
    <property type="match status" value="1"/>
</dbReference>